<dbReference type="OrthoDB" id="1305300at2759"/>
<dbReference type="PANTHER" id="PTHR34835">
    <property type="entry name" value="OS07G0283600 PROTEIN-RELATED"/>
    <property type="match status" value="1"/>
</dbReference>
<feature type="non-terminal residue" evidence="1">
    <location>
        <position position="1"/>
    </location>
</feature>
<dbReference type="AlphaFoldDB" id="A0A9P0Z923"/>
<evidence type="ECO:0000313" key="1">
    <source>
        <dbReference type="EMBL" id="CAH9094183.1"/>
    </source>
</evidence>
<proteinExistence type="predicted"/>
<dbReference type="PANTHER" id="PTHR34835:SF90">
    <property type="entry name" value="AMINOTRANSFERASE-LIKE PLANT MOBILE DOMAIN-CONTAINING PROTEIN"/>
    <property type="match status" value="1"/>
</dbReference>
<name>A0A9P0Z923_CUSEU</name>
<reference evidence="1" key="1">
    <citation type="submission" date="2022-07" db="EMBL/GenBank/DDBJ databases">
        <authorList>
            <person name="Macas J."/>
            <person name="Novak P."/>
            <person name="Neumann P."/>
        </authorList>
    </citation>
    <scope>NUCLEOTIDE SEQUENCE</scope>
</reference>
<protein>
    <submittedName>
        <fullName evidence="1">Uncharacterized protein</fullName>
    </submittedName>
</protein>
<comment type="caution">
    <text evidence="1">The sequence shown here is derived from an EMBL/GenBank/DDBJ whole genome shotgun (WGS) entry which is preliminary data.</text>
</comment>
<keyword evidence="2" id="KW-1185">Reference proteome</keyword>
<accession>A0A9P0Z923</accession>
<evidence type="ECO:0000313" key="2">
    <source>
        <dbReference type="Proteomes" id="UP001152484"/>
    </source>
</evidence>
<sequence length="254" mass="29191">MPCSLLLHNGSELRVTEEDVALVLGFPIGGRKIVPKKKNEECALLEEWKGIFDKDEYKISPSDVSTEMLSYKEGGEWFSRHFIVFVVSLLLDNTQNGYVNPMIVSHLNEVEKIKEIDWCDHVLNCLIDSKVSWEKKKDKAFTGPLLFLTEYVKRFAHKSKMLASTVIDVLKMFEDAPKSLIEKENFIRIQEAAKQLIGVGKRKRGVDRREENDARSTQEREDDAFWAETIAAVERVENPNQKKSLYDKGIEDIP</sequence>
<dbReference type="EMBL" id="CAMAPE010000031">
    <property type="protein sequence ID" value="CAH9094183.1"/>
    <property type="molecule type" value="Genomic_DNA"/>
</dbReference>
<gene>
    <name evidence="1" type="ORF">CEURO_LOCUS12620</name>
</gene>
<dbReference type="Proteomes" id="UP001152484">
    <property type="component" value="Unassembled WGS sequence"/>
</dbReference>
<organism evidence="1 2">
    <name type="scientific">Cuscuta europaea</name>
    <name type="common">European dodder</name>
    <dbReference type="NCBI Taxonomy" id="41803"/>
    <lineage>
        <taxon>Eukaryota</taxon>
        <taxon>Viridiplantae</taxon>
        <taxon>Streptophyta</taxon>
        <taxon>Embryophyta</taxon>
        <taxon>Tracheophyta</taxon>
        <taxon>Spermatophyta</taxon>
        <taxon>Magnoliopsida</taxon>
        <taxon>eudicotyledons</taxon>
        <taxon>Gunneridae</taxon>
        <taxon>Pentapetalae</taxon>
        <taxon>asterids</taxon>
        <taxon>lamiids</taxon>
        <taxon>Solanales</taxon>
        <taxon>Convolvulaceae</taxon>
        <taxon>Cuscuteae</taxon>
        <taxon>Cuscuta</taxon>
        <taxon>Cuscuta subgen. Cuscuta</taxon>
    </lineage>
</organism>